<keyword evidence="4" id="KW-1185">Reference proteome</keyword>
<evidence type="ECO:0000259" key="2">
    <source>
        <dbReference type="Pfam" id="PF00013"/>
    </source>
</evidence>
<keyword evidence="1" id="KW-0694">RNA-binding</keyword>
<evidence type="ECO:0000313" key="4">
    <source>
        <dbReference type="Proteomes" id="UP000243579"/>
    </source>
</evidence>
<accession>A0A1V9ZET0</accession>
<dbReference type="AlphaFoldDB" id="A0A1V9ZET0"/>
<gene>
    <name evidence="3" type="ORF">ACHHYP_15499</name>
</gene>
<dbReference type="InterPro" id="IPR036612">
    <property type="entry name" value="KH_dom_type_1_sf"/>
</dbReference>
<evidence type="ECO:0000313" key="3">
    <source>
        <dbReference type="EMBL" id="OQR96499.1"/>
    </source>
</evidence>
<evidence type="ECO:0000256" key="1">
    <source>
        <dbReference type="PROSITE-ProRule" id="PRU00117"/>
    </source>
</evidence>
<proteinExistence type="predicted"/>
<sequence>MLVPVGLVGGIVGDRRGNYHNIAKETRCQMYLERKDLSPVANARVLVITGYPNDVQYAVARSMDLVHRLYAEERALPTTTSYTYVYGKATLYVPSHYANVLNAREDLREAIVIDGGDMRVATFEEMALGATKRLVQVYGSETEVHAAIAKLDAELQRHLVWRRDQKMEGDEVILKVVVANTDVLFVTGQDAATTEKLAATFKVVIQSAPVPNRKIDKTILTISGLQTNVLSEQQCQQQSVAPN</sequence>
<dbReference type="EMBL" id="JNBR01000143">
    <property type="protein sequence ID" value="OQR96499.1"/>
    <property type="molecule type" value="Genomic_DNA"/>
</dbReference>
<reference evidence="3 4" key="1">
    <citation type="journal article" date="2014" name="Genome Biol. Evol.">
        <title>The secreted proteins of Achlya hypogyna and Thraustotheca clavata identify the ancestral oomycete secretome and reveal gene acquisitions by horizontal gene transfer.</title>
        <authorList>
            <person name="Misner I."/>
            <person name="Blouin N."/>
            <person name="Leonard G."/>
            <person name="Richards T.A."/>
            <person name="Lane C.E."/>
        </authorList>
    </citation>
    <scope>NUCLEOTIDE SEQUENCE [LARGE SCALE GENOMIC DNA]</scope>
    <source>
        <strain evidence="3 4">ATCC 48635</strain>
    </source>
</reference>
<dbReference type="GO" id="GO:0003723">
    <property type="term" value="F:RNA binding"/>
    <property type="evidence" value="ECO:0007669"/>
    <property type="project" value="UniProtKB-UniRule"/>
</dbReference>
<feature type="domain" description="K Homology" evidence="2">
    <location>
        <begin position="1"/>
        <end position="61"/>
    </location>
</feature>
<dbReference type="Gene3D" id="3.30.1370.10">
    <property type="entry name" value="K Homology domain, type 1"/>
    <property type="match status" value="1"/>
</dbReference>
<dbReference type="Proteomes" id="UP000243579">
    <property type="component" value="Unassembled WGS sequence"/>
</dbReference>
<comment type="caution">
    <text evidence="3">The sequence shown here is derived from an EMBL/GenBank/DDBJ whole genome shotgun (WGS) entry which is preliminary data.</text>
</comment>
<organism evidence="3 4">
    <name type="scientific">Achlya hypogyna</name>
    <name type="common">Oomycete</name>
    <name type="synonym">Protoachlya hypogyna</name>
    <dbReference type="NCBI Taxonomy" id="1202772"/>
    <lineage>
        <taxon>Eukaryota</taxon>
        <taxon>Sar</taxon>
        <taxon>Stramenopiles</taxon>
        <taxon>Oomycota</taxon>
        <taxon>Saprolegniomycetes</taxon>
        <taxon>Saprolegniales</taxon>
        <taxon>Achlyaceae</taxon>
        <taxon>Achlya</taxon>
    </lineage>
</organism>
<dbReference type="Pfam" id="PF00013">
    <property type="entry name" value="KH_1"/>
    <property type="match status" value="1"/>
</dbReference>
<protein>
    <recommendedName>
        <fullName evidence="2">K Homology domain-containing protein</fullName>
    </recommendedName>
</protein>
<dbReference type="InterPro" id="IPR004088">
    <property type="entry name" value="KH_dom_type_1"/>
</dbReference>
<dbReference type="OrthoDB" id="79660at2759"/>
<dbReference type="CDD" id="cd00105">
    <property type="entry name" value="KH-I"/>
    <property type="match status" value="1"/>
</dbReference>
<name>A0A1V9ZET0_ACHHY</name>
<dbReference type="PROSITE" id="PS50084">
    <property type="entry name" value="KH_TYPE_1"/>
    <property type="match status" value="1"/>
</dbReference>
<dbReference type="SUPFAM" id="SSF54791">
    <property type="entry name" value="Eukaryotic type KH-domain (KH-domain type I)"/>
    <property type="match status" value="1"/>
</dbReference>